<reference evidence="2" key="1">
    <citation type="submission" date="2023-06" db="EMBL/GenBank/DDBJ databases">
        <title>Genome-scale phylogeny and comparative genomics of the fungal order Sordariales.</title>
        <authorList>
            <consortium name="Lawrence Berkeley National Laboratory"/>
            <person name="Hensen N."/>
            <person name="Bonometti L."/>
            <person name="Westerberg I."/>
            <person name="Brannstrom I.O."/>
            <person name="Guillou S."/>
            <person name="Cros-Aarteil S."/>
            <person name="Calhoun S."/>
            <person name="Haridas S."/>
            <person name="Kuo A."/>
            <person name="Mondo S."/>
            <person name="Pangilinan J."/>
            <person name="Riley R."/>
            <person name="LaButti K."/>
            <person name="Andreopoulos B."/>
            <person name="Lipzen A."/>
            <person name="Chen C."/>
            <person name="Yanf M."/>
            <person name="Daum C."/>
            <person name="Ng V."/>
            <person name="Clum A."/>
            <person name="Steindorff A."/>
            <person name="Ohm R."/>
            <person name="Martin F."/>
            <person name="Silar P."/>
            <person name="Natvig D."/>
            <person name="Lalanne C."/>
            <person name="Gautier V."/>
            <person name="Ament-velasquez S.L."/>
            <person name="Kruys A."/>
            <person name="Hutchinson M.I."/>
            <person name="Powell A.J."/>
            <person name="Barry K."/>
            <person name="Miller A.N."/>
            <person name="Grigoriev I.V."/>
            <person name="Debuchy R."/>
            <person name="Gladieux P."/>
            <person name="Thoren M.H."/>
            <person name="Johannesson H."/>
        </authorList>
    </citation>
    <scope>NUCLEOTIDE SEQUENCE</scope>
    <source>
        <strain evidence="2">SMH3391-2</strain>
    </source>
</reference>
<dbReference type="PANTHER" id="PTHR33112:SF10">
    <property type="entry name" value="TOL"/>
    <property type="match status" value="1"/>
</dbReference>
<dbReference type="AlphaFoldDB" id="A0AA39XCR4"/>
<dbReference type="EMBL" id="JAULSR010000002">
    <property type="protein sequence ID" value="KAK0631032.1"/>
    <property type="molecule type" value="Genomic_DNA"/>
</dbReference>
<name>A0AA39XCR4_9PEZI</name>
<dbReference type="PANTHER" id="PTHR33112">
    <property type="entry name" value="DOMAIN PROTEIN, PUTATIVE-RELATED"/>
    <property type="match status" value="1"/>
</dbReference>
<evidence type="ECO:0000313" key="2">
    <source>
        <dbReference type="EMBL" id="KAK0631032.1"/>
    </source>
</evidence>
<dbReference type="Pfam" id="PF06985">
    <property type="entry name" value="HET"/>
    <property type="match status" value="1"/>
</dbReference>
<dbReference type="Proteomes" id="UP001174934">
    <property type="component" value="Unassembled WGS sequence"/>
</dbReference>
<organism evidence="2 3">
    <name type="scientific">Bombardia bombarda</name>
    <dbReference type="NCBI Taxonomy" id="252184"/>
    <lineage>
        <taxon>Eukaryota</taxon>
        <taxon>Fungi</taxon>
        <taxon>Dikarya</taxon>
        <taxon>Ascomycota</taxon>
        <taxon>Pezizomycotina</taxon>
        <taxon>Sordariomycetes</taxon>
        <taxon>Sordariomycetidae</taxon>
        <taxon>Sordariales</taxon>
        <taxon>Lasiosphaeriaceae</taxon>
        <taxon>Bombardia</taxon>
    </lineage>
</organism>
<comment type="caution">
    <text evidence="2">The sequence shown here is derived from an EMBL/GenBank/DDBJ whole genome shotgun (WGS) entry which is preliminary data.</text>
</comment>
<keyword evidence="3" id="KW-1185">Reference proteome</keyword>
<evidence type="ECO:0000313" key="3">
    <source>
        <dbReference type="Proteomes" id="UP001174934"/>
    </source>
</evidence>
<dbReference type="InterPro" id="IPR010730">
    <property type="entry name" value="HET"/>
</dbReference>
<feature type="domain" description="Heterokaryon incompatibility" evidence="1">
    <location>
        <begin position="48"/>
        <end position="209"/>
    </location>
</feature>
<protein>
    <submittedName>
        <fullName evidence="2">Heterokaryon incompatibility protein-domain-containing protein</fullName>
    </submittedName>
</protein>
<evidence type="ECO:0000259" key="1">
    <source>
        <dbReference type="Pfam" id="PF06985"/>
    </source>
</evidence>
<proteinExistence type="predicted"/>
<gene>
    <name evidence="2" type="ORF">B0T17DRAFT_238215</name>
</gene>
<sequence>MLRLPRSLTASGIGWQSARVTADAVARCLAPKNWMLTMHPCQHGASIHRWSTDTELSQTTKINVHDRMGGGLDAAELPKSFRDAIWLAKQLEVRYMWIDSICIIQGADSTDWASEAENMAKYYQNSLLTIAATGVEGTNNPGFKFTNGLFPDSPPTFGRRLARLPFRDRDKASTQRGFFYVYPAKHINPEYNSEVLQGLLLRRGWVFQEWLLSRRLISFTPSGVYFDCQTELPTSALGDRLMVSKEDDQYERGFTLKPFIHFGIGGRVEDTWLEIAESYSGLELTFPTKDRLLALSGIATEYIEAVRKAQDNEALPAPNPNLSGLWFQDIHRGLLWQQMDASGIPRQRMDSWMPTWSWTSYMGPISWALFKKPQSISNACRIVGMITSSGAAYPAPHSTQSPTLAAYTPTWKHLLPLPWATKTDQAKYDAIPHLYEAFETHYPLNTEFTHLLVSCQLCTIKVWDCYTKSQLEALSVPTPSTSTTNDADSTGIRKISLVSSSRGRANIRDMCGWASFEDSAFQDQRDFWDGKPIYALHVLTSKASNGWMEQGLLRGWERIYMVIFIRRVDDDGDVYRRIGVGALWGDPVKRGFANAEMQTLQLV</sequence>
<accession>A0AA39XCR4</accession>